<proteinExistence type="predicted"/>
<evidence type="ECO:0000313" key="11">
    <source>
        <dbReference type="Proteomes" id="UP000620366"/>
    </source>
</evidence>
<dbReference type="CDD" id="cd03216">
    <property type="entry name" value="ABC_Carb_Monos_I"/>
    <property type="match status" value="1"/>
</dbReference>
<dbReference type="GO" id="GO:0016887">
    <property type="term" value="F:ATP hydrolysis activity"/>
    <property type="evidence" value="ECO:0007669"/>
    <property type="project" value="InterPro"/>
</dbReference>
<keyword evidence="5" id="KW-0547">Nucleotide-binding</keyword>
<dbReference type="InterPro" id="IPR027417">
    <property type="entry name" value="P-loop_NTPase"/>
</dbReference>
<evidence type="ECO:0000313" key="10">
    <source>
        <dbReference type="EMBL" id="MBC8536930.1"/>
    </source>
</evidence>
<dbReference type="InterPro" id="IPR017871">
    <property type="entry name" value="ABC_transporter-like_CS"/>
</dbReference>
<dbReference type="SUPFAM" id="SSF52540">
    <property type="entry name" value="P-loop containing nucleoside triphosphate hydrolases"/>
    <property type="match status" value="2"/>
</dbReference>
<accession>A0A926HVF3</accession>
<dbReference type="PROSITE" id="PS50893">
    <property type="entry name" value="ABC_TRANSPORTER_2"/>
    <property type="match status" value="2"/>
</dbReference>
<keyword evidence="4" id="KW-0677">Repeat</keyword>
<evidence type="ECO:0000256" key="6">
    <source>
        <dbReference type="ARBA" id="ARBA00022840"/>
    </source>
</evidence>
<dbReference type="PANTHER" id="PTHR43790:SF9">
    <property type="entry name" value="GALACTOFURANOSE TRANSPORTER ATP-BINDING PROTEIN YTFR"/>
    <property type="match status" value="1"/>
</dbReference>
<evidence type="ECO:0000256" key="5">
    <source>
        <dbReference type="ARBA" id="ARBA00022741"/>
    </source>
</evidence>
<evidence type="ECO:0000256" key="1">
    <source>
        <dbReference type="ARBA" id="ARBA00004202"/>
    </source>
</evidence>
<evidence type="ECO:0000256" key="8">
    <source>
        <dbReference type="ARBA" id="ARBA00023136"/>
    </source>
</evidence>
<dbReference type="SMART" id="SM00382">
    <property type="entry name" value="AAA"/>
    <property type="match status" value="2"/>
</dbReference>
<keyword evidence="11" id="KW-1185">Reference proteome</keyword>
<dbReference type="GO" id="GO:0005524">
    <property type="term" value="F:ATP binding"/>
    <property type="evidence" value="ECO:0007669"/>
    <property type="project" value="UniProtKB-KW"/>
</dbReference>
<dbReference type="InterPro" id="IPR003439">
    <property type="entry name" value="ABC_transporter-like_ATP-bd"/>
</dbReference>
<evidence type="ECO:0000256" key="2">
    <source>
        <dbReference type="ARBA" id="ARBA00022448"/>
    </source>
</evidence>
<dbReference type="AlphaFoldDB" id="A0A926HVF3"/>
<dbReference type="FunFam" id="3.40.50.300:FF:000127">
    <property type="entry name" value="Ribose import ATP-binding protein RbsA"/>
    <property type="match status" value="1"/>
</dbReference>
<keyword evidence="3" id="KW-1003">Cell membrane</keyword>
<dbReference type="Gene3D" id="3.40.50.300">
    <property type="entry name" value="P-loop containing nucleotide triphosphate hydrolases"/>
    <property type="match status" value="2"/>
</dbReference>
<sequence length="511" mass="56786">MSENEYILQMKNIRKTFGKLVANDNVTFNVKKGTVHALIGENGAGKSTLMNILTCIHKPDHGDIIINGEKMAFRDSLDAARHGIGMVYQEFMLFKDLSIADNIMMGFEEKKLGIFLDKKKSRKKIEEICEKYHFNIPLDEKVKDCPVAMLQQVEIVKVLYKGADIIILDEPTSVLTPQGVEGLFDAIRFLTQQGKTVIFISHKLKEVFAIADEITVLRDGKISGHVLPSEVNENELANMMVGREVMLQSNKVMREPGEKILEVKNLSVKDKEGILRVKNVSFDIRAGEIVGIAGVAGSGQQQLVEAIFGARAPEHGAEIRFCGQDITQKTSRERRCMGMGYVPQDRLGAGGNGVGTLWENAIMGYHVAHGFKSKVFLDRKEVNDFSSRVIKEFNVKCQSLNDRLRSLSGGNIQKLIVGRESIQDNKLLIVEDPTRGIDVGAIEFVWAKLLEIAKSGMAVLLVSHELNEVMQLSDRILVIYNGEVSDGGRYQELTDKEIGLLMLGGEQVHAS</sequence>
<gene>
    <name evidence="10" type="ORF">H8695_09550</name>
</gene>
<dbReference type="PROSITE" id="PS00211">
    <property type="entry name" value="ABC_TRANSPORTER_1"/>
    <property type="match status" value="1"/>
</dbReference>
<evidence type="ECO:0000259" key="9">
    <source>
        <dbReference type="PROSITE" id="PS50893"/>
    </source>
</evidence>
<dbReference type="GO" id="GO:0005886">
    <property type="term" value="C:plasma membrane"/>
    <property type="evidence" value="ECO:0007669"/>
    <property type="project" value="UniProtKB-SubCell"/>
</dbReference>
<keyword evidence="6 10" id="KW-0067">ATP-binding</keyword>
<dbReference type="Pfam" id="PF00005">
    <property type="entry name" value="ABC_tran"/>
    <property type="match status" value="2"/>
</dbReference>
<reference evidence="10" key="1">
    <citation type="submission" date="2020-08" db="EMBL/GenBank/DDBJ databases">
        <title>Genome public.</title>
        <authorList>
            <person name="Liu C."/>
            <person name="Sun Q."/>
        </authorList>
    </citation>
    <scope>NUCLEOTIDE SEQUENCE</scope>
    <source>
        <strain evidence="10">BX7</strain>
    </source>
</reference>
<feature type="domain" description="ABC transporter" evidence="9">
    <location>
        <begin position="8"/>
        <end position="244"/>
    </location>
</feature>
<comment type="subcellular location">
    <subcellularLocation>
        <location evidence="1">Cell membrane</location>
        <topology evidence="1">Peripheral membrane protein</topology>
    </subcellularLocation>
</comment>
<feature type="domain" description="ABC transporter" evidence="9">
    <location>
        <begin position="261"/>
        <end position="506"/>
    </location>
</feature>
<evidence type="ECO:0000256" key="7">
    <source>
        <dbReference type="ARBA" id="ARBA00022967"/>
    </source>
</evidence>
<dbReference type="InterPro" id="IPR003593">
    <property type="entry name" value="AAA+_ATPase"/>
</dbReference>
<name>A0A926HVF3_9FIRM</name>
<protein>
    <submittedName>
        <fullName evidence="10">ABC transporter ATP-binding protein</fullName>
    </submittedName>
</protein>
<evidence type="ECO:0000256" key="4">
    <source>
        <dbReference type="ARBA" id="ARBA00022737"/>
    </source>
</evidence>
<keyword evidence="8" id="KW-0472">Membrane</keyword>
<dbReference type="EMBL" id="JACRSP010000004">
    <property type="protein sequence ID" value="MBC8536930.1"/>
    <property type="molecule type" value="Genomic_DNA"/>
</dbReference>
<dbReference type="Proteomes" id="UP000620366">
    <property type="component" value="Unassembled WGS sequence"/>
</dbReference>
<dbReference type="RefSeq" id="WP_249300993.1">
    <property type="nucleotide sequence ID" value="NZ_JACRSP010000004.1"/>
</dbReference>
<organism evidence="10 11">
    <name type="scientific">Feifania hominis</name>
    <dbReference type="NCBI Taxonomy" id="2763660"/>
    <lineage>
        <taxon>Bacteria</taxon>
        <taxon>Bacillati</taxon>
        <taxon>Bacillota</taxon>
        <taxon>Clostridia</taxon>
        <taxon>Eubacteriales</taxon>
        <taxon>Feifaniaceae</taxon>
        <taxon>Feifania</taxon>
    </lineage>
</organism>
<dbReference type="PANTHER" id="PTHR43790">
    <property type="entry name" value="CARBOHYDRATE TRANSPORT ATP-BINDING PROTEIN MG119-RELATED"/>
    <property type="match status" value="1"/>
</dbReference>
<dbReference type="InterPro" id="IPR050107">
    <property type="entry name" value="ABC_carbohydrate_import_ATPase"/>
</dbReference>
<keyword evidence="7" id="KW-1278">Translocase</keyword>
<evidence type="ECO:0000256" key="3">
    <source>
        <dbReference type="ARBA" id="ARBA00022475"/>
    </source>
</evidence>
<comment type="caution">
    <text evidence="10">The sequence shown here is derived from an EMBL/GenBank/DDBJ whole genome shotgun (WGS) entry which is preliminary data.</text>
</comment>
<dbReference type="CDD" id="cd03215">
    <property type="entry name" value="ABC_Carb_Monos_II"/>
    <property type="match status" value="1"/>
</dbReference>
<keyword evidence="2" id="KW-0813">Transport</keyword>